<keyword evidence="3" id="KW-1185">Reference proteome</keyword>
<dbReference type="AlphaFoldDB" id="A0A1G8TST3"/>
<dbReference type="InterPro" id="IPR051908">
    <property type="entry name" value="Ribosomal_N-acetyltransferase"/>
</dbReference>
<dbReference type="Pfam" id="PF13302">
    <property type="entry name" value="Acetyltransf_3"/>
    <property type="match status" value="1"/>
</dbReference>
<name>A0A1G8TST3_9BACI</name>
<evidence type="ECO:0000259" key="1">
    <source>
        <dbReference type="PROSITE" id="PS51186"/>
    </source>
</evidence>
<reference evidence="3" key="1">
    <citation type="submission" date="2016-10" db="EMBL/GenBank/DDBJ databases">
        <authorList>
            <person name="Varghese N."/>
            <person name="Submissions S."/>
        </authorList>
    </citation>
    <scope>NUCLEOTIDE SEQUENCE [LARGE SCALE GENOMIC DNA]</scope>
    <source>
        <strain evidence="3">DSM 4771</strain>
    </source>
</reference>
<dbReference type="Gene3D" id="3.40.630.30">
    <property type="match status" value="1"/>
</dbReference>
<dbReference type="Proteomes" id="UP000199225">
    <property type="component" value="Unassembled WGS sequence"/>
</dbReference>
<feature type="domain" description="N-acetyltransferase" evidence="1">
    <location>
        <begin position="10"/>
        <end position="177"/>
    </location>
</feature>
<dbReference type="PANTHER" id="PTHR43441">
    <property type="entry name" value="RIBOSOMAL-PROTEIN-SERINE ACETYLTRANSFERASE"/>
    <property type="match status" value="1"/>
</dbReference>
<evidence type="ECO:0000313" key="3">
    <source>
        <dbReference type="Proteomes" id="UP000199225"/>
    </source>
</evidence>
<keyword evidence="2" id="KW-0808">Transferase</keyword>
<dbReference type="GO" id="GO:0005737">
    <property type="term" value="C:cytoplasm"/>
    <property type="evidence" value="ECO:0007669"/>
    <property type="project" value="TreeGrafter"/>
</dbReference>
<dbReference type="PANTHER" id="PTHR43441:SF12">
    <property type="entry name" value="RIBOSOMAL N-ACETYLTRANSFERASE YDAF-RELATED"/>
    <property type="match status" value="1"/>
</dbReference>
<protein>
    <submittedName>
        <fullName evidence="2">Ribosomal-protein-serine acetyltransferase</fullName>
    </submittedName>
</protein>
<dbReference type="SUPFAM" id="SSF55729">
    <property type="entry name" value="Acyl-CoA N-acyltransferases (Nat)"/>
    <property type="match status" value="1"/>
</dbReference>
<proteinExistence type="predicted"/>
<accession>A0A1G8TST3</accession>
<gene>
    <name evidence="2" type="ORF">SAMN04490247_1910</name>
</gene>
<organism evidence="2 3">
    <name type="scientific">Salimicrobium halophilum</name>
    <dbReference type="NCBI Taxonomy" id="86666"/>
    <lineage>
        <taxon>Bacteria</taxon>
        <taxon>Bacillati</taxon>
        <taxon>Bacillota</taxon>
        <taxon>Bacilli</taxon>
        <taxon>Bacillales</taxon>
        <taxon>Bacillaceae</taxon>
        <taxon>Salimicrobium</taxon>
    </lineage>
</organism>
<evidence type="ECO:0000313" key="2">
    <source>
        <dbReference type="EMBL" id="SDJ43770.1"/>
    </source>
</evidence>
<dbReference type="GO" id="GO:1990189">
    <property type="term" value="F:protein N-terminal-serine acetyltransferase activity"/>
    <property type="evidence" value="ECO:0007669"/>
    <property type="project" value="TreeGrafter"/>
</dbReference>
<dbReference type="STRING" id="86666.SAMN04490247_1910"/>
<dbReference type="InterPro" id="IPR000182">
    <property type="entry name" value="GNAT_dom"/>
</dbReference>
<dbReference type="GO" id="GO:0008999">
    <property type="term" value="F:protein-N-terminal-alanine acetyltransferase activity"/>
    <property type="evidence" value="ECO:0007669"/>
    <property type="project" value="TreeGrafter"/>
</dbReference>
<sequence length="179" mass="20973">MFIHKIDEEVSLRLIETRDAERVFELVDRHRLHLRTWLPWVDHTTKVEDTKEAIQGFRKGYAEDKSMTVVILYRDSVVGMTSFNKLDWTNKVAYIGYWLAEDYQGKGIMTKSAKAMTDFAFSSLKMNKVDITAAVENRASRAVPERLGFTEEGVIREEEWVNDRFVDHAVYGMLQREWC</sequence>
<dbReference type="RefSeq" id="WP_093193639.1">
    <property type="nucleotide sequence ID" value="NZ_FNEV01000005.1"/>
</dbReference>
<dbReference type="InterPro" id="IPR016181">
    <property type="entry name" value="Acyl_CoA_acyltransferase"/>
</dbReference>
<dbReference type="EMBL" id="FNEV01000005">
    <property type="protein sequence ID" value="SDJ43770.1"/>
    <property type="molecule type" value="Genomic_DNA"/>
</dbReference>
<dbReference type="OrthoDB" id="9784707at2"/>
<dbReference type="PROSITE" id="PS51186">
    <property type="entry name" value="GNAT"/>
    <property type="match status" value="1"/>
</dbReference>
<dbReference type="CDD" id="cd04301">
    <property type="entry name" value="NAT_SF"/>
    <property type="match status" value="1"/>
</dbReference>